<dbReference type="GO" id="GO:0019888">
    <property type="term" value="F:protein phosphatase regulator activity"/>
    <property type="evidence" value="ECO:0007669"/>
    <property type="project" value="TreeGrafter"/>
</dbReference>
<dbReference type="Proteomes" id="UP000436088">
    <property type="component" value="Unassembled WGS sequence"/>
</dbReference>
<evidence type="ECO:0000313" key="1">
    <source>
        <dbReference type="EMBL" id="KAE8722046.1"/>
    </source>
</evidence>
<dbReference type="Gene3D" id="1.10.238.220">
    <property type="match status" value="1"/>
</dbReference>
<sequence length="153" mass="17505">MNRSQNGHLTLRELKRGNLIDAMLHADEEEDINKFLRRTLSDIVTMRLPTGLLIGYFLRFQESLPVRSKGRWGINILFTSSLQRRTSHPSLVLSTGPEYSLNAPSYTLQMKIECFTCLAMSHLQDESYVTLRDLKGSKLTGSVFNILFNLNKL</sequence>
<name>A0A6A3BZB1_HIBSY</name>
<proteinExistence type="predicted"/>
<dbReference type="EMBL" id="VEPZ02000575">
    <property type="protein sequence ID" value="KAE8722046.1"/>
    <property type="molecule type" value="Genomic_DNA"/>
</dbReference>
<gene>
    <name evidence="1" type="ORF">F3Y22_tig00014444pilonHSYRG00122</name>
</gene>
<protein>
    <submittedName>
        <fullName evidence="1">Uncharacterized protein</fullName>
    </submittedName>
</protein>
<comment type="caution">
    <text evidence="1">The sequence shown here is derived from an EMBL/GenBank/DDBJ whole genome shotgun (WGS) entry which is preliminary data.</text>
</comment>
<reference evidence="1" key="1">
    <citation type="submission" date="2019-09" db="EMBL/GenBank/DDBJ databases">
        <title>Draft genome information of white flower Hibiscus syriacus.</title>
        <authorList>
            <person name="Kim Y.-M."/>
        </authorList>
    </citation>
    <scope>NUCLEOTIDE SEQUENCE [LARGE SCALE GENOMIC DNA]</scope>
    <source>
        <strain evidence="1">YM2019G1</strain>
    </source>
</reference>
<dbReference type="AlphaFoldDB" id="A0A6A3BZB1"/>
<keyword evidence="2" id="KW-1185">Reference proteome</keyword>
<dbReference type="PANTHER" id="PTHR14095:SF0">
    <property type="entry name" value="MIP22305P"/>
    <property type="match status" value="1"/>
</dbReference>
<organism evidence="1 2">
    <name type="scientific">Hibiscus syriacus</name>
    <name type="common">Rose of Sharon</name>
    <dbReference type="NCBI Taxonomy" id="106335"/>
    <lineage>
        <taxon>Eukaryota</taxon>
        <taxon>Viridiplantae</taxon>
        <taxon>Streptophyta</taxon>
        <taxon>Embryophyta</taxon>
        <taxon>Tracheophyta</taxon>
        <taxon>Spermatophyta</taxon>
        <taxon>Magnoliopsida</taxon>
        <taxon>eudicotyledons</taxon>
        <taxon>Gunneridae</taxon>
        <taxon>Pentapetalae</taxon>
        <taxon>rosids</taxon>
        <taxon>malvids</taxon>
        <taxon>Malvales</taxon>
        <taxon>Malvaceae</taxon>
        <taxon>Malvoideae</taxon>
        <taxon>Hibiscus</taxon>
    </lineage>
</organism>
<dbReference type="GO" id="GO:0000159">
    <property type="term" value="C:protein phosphatase type 2A complex"/>
    <property type="evidence" value="ECO:0007669"/>
    <property type="project" value="TreeGrafter"/>
</dbReference>
<accession>A0A6A3BZB1</accession>
<evidence type="ECO:0000313" key="2">
    <source>
        <dbReference type="Proteomes" id="UP000436088"/>
    </source>
</evidence>
<dbReference type="PANTHER" id="PTHR14095">
    <property type="entry name" value="PHOSPHATASE 2A REGULATORY SUBUNIT-RELATED"/>
    <property type="match status" value="1"/>
</dbReference>